<dbReference type="SUPFAM" id="SSF46689">
    <property type="entry name" value="Homeodomain-like"/>
    <property type="match status" value="1"/>
</dbReference>
<feature type="domain" description="PucR C-terminal helix-turn-helix" evidence="1">
    <location>
        <begin position="239"/>
        <end position="296"/>
    </location>
</feature>
<dbReference type="InterPro" id="IPR025736">
    <property type="entry name" value="PucR_C-HTH_dom"/>
</dbReference>
<dbReference type="PANTHER" id="PTHR33744">
    <property type="entry name" value="CARBOHYDRATE DIACID REGULATOR"/>
    <property type="match status" value="1"/>
</dbReference>
<gene>
    <name evidence="2" type="ORF">CWS20_23665</name>
</gene>
<dbReference type="RefSeq" id="WP_066191120.1">
    <property type="nucleotide sequence ID" value="NZ_JAFDQP010000014.1"/>
</dbReference>
<evidence type="ECO:0000313" key="3">
    <source>
        <dbReference type="Proteomes" id="UP000233343"/>
    </source>
</evidence>
<protein>
    <recommendedName>
        <fullName evidence="1">PucR C-terminal helix-turn-helix domain-containing protein</fullName>
    </recommendedName>
</protein>
<sequence length="302" mass="35869">MLSKLQSYYPNAIAMNIPPTVTEKDYYWFKEEMKELYWVGVPKSELREGQLELLSTLYELVIPDHSSYLSDSVREWYAYLCQQGDLPTINREKTIRFIQVHINSFDQEIKGFEEAIREFFTQSLAFLWLDKQNGIIIEEKSEISYGEEELYSISITLENDFYLKPYFYIGKFRNKFTTLRELFSLERDLFIQALKHLSKERVYSFEKIFPFLLASNLPDLPSNILKKDILPILREDSELRRTLIVFLEHNSNTSHAAKTLYVHRNTLQYRIDKFSEKTDINLKHFNSAIMVYLTCLLVNLPE</sequence>
<name>A0A2N0ZAD3_9BACI</name>
<keyword evidence="3" id="KW-1185">Reference proteome</keyword>
<accession>A0A2N0ZAD3</accession>
<dbReference type="AlphaFoldDB" id="A0A2N0ZAD3"/>
<dbReference type="EMBL" id="PISD01000066">
    <property type="protein sequence ID" value="PKG26462.1"/>
    <property type="molecule type" value="Genomic_DNA"/>
</dbReference>
<dbReference type="InterPro" id="IPR042070">
    <property type="entry name" value="PucR_C-HTH_sf"/>
</dbReference>
<dbReference type="InterPro" id="IPR051448">
    <property type="entry name" value="CdaR-like_regulators"/>
</dbReference>
<dbReference type="Proteomes" id="UP000233343">
    <property type="component" value="Unassembled WGS sequence"/>
</dbReference>
<dbReference type="Pfam" id="PF13556">
    <property type="entry name" value="HTH_30"/>
    <property type="match status" value="1"/>
</dbReference>
<reference evidence="2 3" key="1">
    <citation type="journal article" date="2010" name="Int. J. Syst. Evol. Microbiol.">
        <title>Bacillus horneckiae sp. nov., isolated from a spacecraft-assembly clean room.</title>
        <authorList>
            <person name="Vaishampayan P."/>
            <person name="Probst A."/>
            <person name="Krishnamurthi S."/>
            <person name="Ghosh S."/>
            <person name="Osman S."/>
            <person name="McDowall A."/>
            <person name="Ruckmani A."/>
            <person name="Mayilraj S."/>
            <person name="Venkateswaran K."/>
        </authorList>
    </citation>
    <scope>NUCLEOTIDE SEQUENCE [LARGE SCALE GENOMIC DNA]</scope>
    <source>
        <strain evidence="3">1PO1SC</strain>
    </source>
</reference>
<dbReference type="PANTHER" id="PTHR33744:SF15">
    <property type="entry name" value="CARBOHYDRATE DIACID REGULATOR"/>
    <property type="match status" value="1"/>
</dbReference>
<proteinExistence type="predicted"/>
<comment type="caution">
    <text evidence="2">The sequence shown here is derived from an EMBL/GenBank/DDBJ whole genome shotgun (WGS) entry which is preliminary data.</text>
</comment>
<evidence type="ECO:0000313" key="2">
    <source>
        <dbReference type="EMBL" id="PKG26462.1"/>
    </source>
</evidence>
<organism evidence="2 3">
    <name type="scientific">Cytobacillus horneckiae</name>
    <dbReference type="NCBI Taxonomy" id="549687"/>
    <lineage>
        <taxon>Bacteria</taxon>
        <taxon>Bacillati</taxon>
        <taxon>Bacillota</taxon>
        <taxon>Bacilli</taxon>
        <taxon>Bacillales</taxon>
        <taxon>Bacillaceae</taxon>
        <taxon>Cytobacillus</taxon>
    </lineage>
</organism>
<dbReference type="InterPro" id="IPR009057">
    <property type="entry name" value="Homeodomain-like_sf"/>
</dbReference>
<dbReference type="Gene3D" id="1.10.10.2840">
    <property type="entry name" value="PucR C-terminal helix-turn-helix domain"/>
    <property type="match status" value="1"/>
</dbReference>
<evidence type="ECO:0000259" key="1">
    <source>
        <dbReference type="Pfam" id="PF13556"/>
    </source>
</evidence>